<dbReference type="RefSeq" id="WP_106718808.1">
    <property type="nucleotide sequence ID" value="NZ_JACHXT010000005.1"/>
</dbReference>
<dbReference type="AlphaFoldDB" id="A0A2P7AMD3"/>
<sequence length="94" mass="10614">MNRILMALLVFFSASEFAAGQTLESRMLQRQTARAIRNAGFWCDRITDARIDKARSAGGPTIVRVTCDDKTTFAQYRLTMDAANSKIAKIEPWR</sequence>
<reference evidence="3" key="1">
    <citation type="submission" date="2017-11" db="EMBL/GenBank/DDBJ databases">
        <authorList>
            <person name="Kuznetsova I."/>
            <person name="Sazanova A."/>
            <person name="Chirak E."/>
            <person name="Safronova V."/>
            <person name="Willems A."/>
        </authorList>
    </citation>
    <scope>NUCLEOTIDE SEQUENCE [LARGE SCALE GENOMIC DNA]</scope>
    <source>
        <strain evidence="3">PEPV15</strain>
    </source>
</reference>
<evidence type="ECO:0000313" key="2">
    <source>
        <dbReference type="EMBL" id="PSH55373.1"/>
    </source>
</evidence>
<proteinExistence type="predicted"/>
<feature type="signal peptide" evidence="1">
    <location>
        <begin position="1"/>
        <end position="18"/>
    </location>
</feature>
<evidence type="ECO:0000313" key="3">
    <source>
        <dbReference type="Proteomes" id="UP000241158"/>
    </source>
</evidence>
<gene>
    <name evidence="2" type="ORF">CU100_22200</name>
</gene>
<evidence type="ECO:0008006" key="4">
    <source>
        <dbReference type="Google" id="ProtNLM"/>
    </source>
</evidence>
<dbReference type="Proteomes" id="UP000241158">
    <property type="component" value="Unassembled WGS sequence"/>
</dbReference>
<dbReference type="OrthoDB" id="8116661at2"/>
<keyword evidence="1" id="KW-0732">Signal</keyword>
<comment type="caution">
    <text evidence="2">The sequence shown here is derived from an EMBL/GenBank/DDBJ whole genome shotgun (WGS) entry which is preliminary data.</text>
</comment>
<name>A0A2P7AMD3_9HYPH</name>
<organism evidence="2 3">
    <name type="scientific">Phyllobacterium endophyticum</name>
    <dbReference type="NCBI Taxonomy" id="1149773"/>
    <lineage>
        <taxon>Bacteria</taxon>
        <taxon>Pseudomonadati</taxon>
        <taxon>Pseudomonadota</taxon>
        <taxon>Alphaproteobacteria</taxon>
        <taxon>Hyphomicrobiales</taxon>
        <taxon>Phyllobacteriaceae</taxon>
        <taxon>Phyllobacterium</taxon>
    </lineage>
</organism>
<evidence type="ECO:0000256" key="1">
    <source>
        <dbReference type="SAM" id="SignalP"/>
    </source>
</evidence>
<accession>A0A2P7AMD3</accession>
<protein>
    <recommendedName>
        <fullName evidence="4">PepSY domain-containing protein</fullName>
    </recommendedName>
</protein>
<keyword evidence="3" id="KW-1185">Reference proteome</keyword>
<dbReference type="EMBL" id="PGGN01000005">
    <property type="protein sequence ID" value="PSH55373.1"/>
    <property type="molecule type" value="Genomic_DNA"/>
</dbReference>
<feature type="chain" id="PRO_5015181566" description="PepSY domain-containing protein" evidence="1">
    <location>
        <begin position="19"/>
        <end position="94"/>
    </location>
</feature>